<dbReference type="EMBL" id="BAABME010019687">
    <property type="protein sequence ID" value="GAA0158032.1"/>
    <property type="molecule type" value="Genomic_DNA"/>
</dbReference>
<organism evidence="3 4">
    <name type="scientific">Lithospermum erythrorhizon</name>
    <name type="common">Purple gromwell</name>
    <name type="synonym">Lithospermum officinale var. erythrorhizon</name>
    <dbReference type="NCBI Taxonomy" id="34254"/>
    <lineage>
        <taxon>Eukaryota</taxon>
        <taxon>Viridiplantae</taxon>
        <taxon>Streptophyta</taxon>
        <taxon>Embryophyta</taxon>
        <taxon>Tracheophyta</taxon>
        <taxon>Spermatophyta</taxon>
        <taxon>Magnoliopsida</taxon>
        <taxon>eudicotyledons</taxon>
        <taxon>Gunneridae</taxon>
        <taxon>Pentapetalae</taxon>
        <taxon>asterids</taxon>
        <taxon>lamiids</taxon>
        <taxon>Boraginales</taxon>
        <taxon>Boraginaceae</taxon>
        <taxon>Boraginoideae</taxon>
        <taxon>Lithospermeae</taxon>
        <taxon>Lithospermum</taxon>
    </lineage>
</organism>
<dbReference type="Pfam" id="PF25597">
    <property type="entry name" value="SH3_retrovirus"/>
    <property type="match status" value="1"/>
</dbReference>
<evidence type="ECO:0000313" key="3">
    <source>
        <dbReference type="EMBL" id="GAA0158032.1"/>
    </source>
</evidence>
<dbReference type="InterPro" id="IPR001584">
    <property type="entry name" value="Integrase_cat-core"/>
</dbReference>
<dbReference type="Gene3D" id="3.30.420.10">
    <property type="entry name" value="Ribonuclease H-like superfamily/Ribonuclease H"/>
    <property type="match status" value="1"/>
</dbReference>
<evidence type="ECO:0000259" key="2">
    <source>
        <dbReference type="PROSITE" id="PS50994"/>
    </source>
</evidence>
<dbReference type="PANTHER" id="PTHR42648">
    <property type="entry name" value="TRANSPOSASE, PUTATIVE-RELATED"/>
    <property type="match status" value="1"/>
</dbReference>
<feature type="compositionally biased region" description="Polar residues" evidence="1">
    <location>
        <begin position="260"/>
        <end position="273"/>
    </location>
</feature>
<accession>A0AAV3Q1T3</accession>
<proteinExistence type="predicted"/>
<dbReference type="Pfam" id="PF00665">
    <property type="entry name" value="rve"/>
    <property type="match status" value="1"/>
</dbReference>
<gene>
    <name evidence="3" type="ORF">LIER_38575</name>
</gene>
<dbReference type="InterPro" id="IPR039537">
    <property type="entry name" value="Retrotran_Ty1/copia-like"/>
</dbReference>
<dbReference type="AlphaFoldDB" id="A0AAV3Q1T3"/>
<name>A0AAV3Q1T3_LITER</name>
<protein>
    <recommendedName>
        <fullName evidence="2">Integrase catalytic domain-containing protein</fullName>
    </recommendedName>
</protein>
<dbReference type="GO" id="GO:0003676">
    <property type="term" value="F:nucleic acid binding"/>
    <property type="evidence" value="ECO:0007669"/>
    <property type="project" value="InterPro"/>
</dbReference>
<dbReference type="InterPro" id="IPR012337">
    <property type="entry name" value="RNaseH-like_sf"/>
</dbReference>
<dbReference type="InterPro" id="IPR036397">
    <property type="entry name" value="RNaseH_sf"/>
</dbReference>
<dbReference type="PANTHER" id="PTHR42648:SF31">
    <property type="entry name" value="RNA-DIRECTED DNA POLYMERASE"/>
    <property type="match status" value="1"/>
</dbReference>
<keyword evidence="4" id="KW-1185">Reference proteome</keyword>
<feature type="region of interest" description="Disordered" evidence="1">
    <location>
        <begin position="253"/>
        <end position="273"/>
    </location>
</feature>
<dbReference type="PROSITE" id="PS50994">
    <property type="entry name" value="INTEGRASE"/>
    <property type="match status" value="1"/>
</dbReference>
<comment type="caution">
    <text evidence="3">The sequence shown here is derived from an EMBL/GenBank/DDBJ whole genome shotgun (WGS) entry which is preliminary data.</text>
</comment>
<dbReference type="SUPFAM" id="SSF53098">
    <property type="entry name" value="Ribonuclease H-like"/>
    <property type="match status" value="1"/>
</dbReference>
<feature type="domain" description="Integrase catalytic" evidence="2">
    <location>
        <begin position="41"/>
        <end position="156"/>
    </location>
</feature>
<evidence type="ECO:0000256" key="1">
    <source>
        <dbReference type="SAM" id="MobiDB-lite"/>
    </source>
</evidence>
<dbReference type="InterPro" id="IPR057670">
    <property type="entry name" value="SH3_retrovirus"/>
</dbReference>
<sequence length="400" mass="45264">MRWHSRLGLSPFRVISPIAGFTDNNVHSDPCFFCPMAKQQRDSFPISSTVTTDLFQLFHADLWGPYKVADRTGARYVLTLVEDYSRCTWTLLITSKSQTLHVFQMFLAMVQTQFNKTFKCLRTDNGTEFVNTQFSQLLNTNGIIHQRSCVHTPQQNDLPSIVHLRVFGCLCYAVDNTPHKDKFSPRSHPGVFVGYPPNQKAYKIFDLIDKKIIVSRDVMFYEDIFPYRASKSPLSQSTYCRPNVSIRYNPTYDPTPIPNSPIQQQSAPAPGSVSINQEVCDPIQQQYISISSDSTTPNVCSPNVVLPSLPNDEPLRRSTRPKVHSTWLHDYVRTSVSTSSSSLSCTAAHALFLVNLSKAQEPYSYKQARVHDEWVQAMQSEMSALEQNGTWHVVALPDGN</sequence>
<evidence type="ECO:0000313" key="4">
    <source>
        <dbReference type="Proteomes" id="UP001454036"/>
    </source>
</evidence>
<reference evidence="3 4" key="1">
    <citation type="submission" date="2024-01" db="EMBL/GenBank/DDBJ databases">
        <title>The complete chloroplast genome sequence of Lithospermum erythrorhizon: insights into the phylogenetic relationship among Boraginaceae species and the maternal lineages of purple gromwells.</title>
        <authorList>
            <person name="Okada T."/>
            <person name="Watanabe K."/>
        </authorList>
    </citation>
    <scope>NUCLEOTIDE SEQUENCE [LARGE SCALE GENOMIC DNA]</scope>
</reference>
<dbReference type="GO" id="GO:0015074">
    <property type="term" value="P:DNA integration"/>
    <property type="evidence" value="ECO:0007669"/>
    <property type="project" value="InterPro"/>
</dbReference>
<dbReference type="Proteomes" id="UP001454036">
    <property type="component" value="Unassembled WGS sequence"/>
</dbReference>